<reference evidence="2" key="3">
    <citation type="submission" date="2025-09" db="UniProtKB">
        <authorList>
            <consortium name="Ensembl"/>
        </authorList>
    </citation>
    <scope>IDENTIFICATION</scope>
</reference>
<dbReference type="AlphaFoldDB" id="A0A452GYP0"/>
<protein>
    <submittedName>
        <fullName evidence="2">Uncharacterized protein</fullName>
    </submittedName>
</protein>
<accession>A0A452GYP0</accession>
<name>A0A452GYP0_9SAUR</name>
<proteinExistence type="predicted"/>
<dbReference type="Ensembl" id="ENSGAGT00000008360.1">
    <property type="protein sequence ID" value="ENSGAGP00000007230.1"/>
    <property type="gene ID" value="ENSGAGG00000005808.1"/>
</dbReference>
<evidence type="ECO:0000313" key="2">
    <source>
        <dbReference type="Ensembl" id="ENSGAGP00000007230.1"/>
    </source>
</evidence>
<dbReference type="STRING" id="38772.ENSGAGP00000007230"/>
<dbReference type="Proteomes" id="UP000291020">
    <property type="component" value="Unassembled WGS sequence"/>
</dbReference>
<evidence type="ECO:0000256" key="1">
    <source>
        <dbReference type="SAM" id="MobiDB-lite"/>
    </source>
</evidence>
<feature type="compositionally biased region" description="Polar residues" evidence="1">
    <location>
        <begin position="40"/>
        <end position="53"/>
    </location>
</feature>
<feature type="region of interest" description="Disordered" evidence="1">
    <location>
        <begin position="29"/>
        <end position="78"/>
    </location>
</feature>
<sequence length="96" mass="10335">SQSEGCELPPPGPTMDRMKKIKRQLSMTLRGSRTAEKNLNEQINVEENNSSDTGEPLPQLGLPRTLVPGAAPPTPAPSHGTFLCWAWTGSGLRPSL</sequence>
<evidence type="ECO:0000313" key="3">
    <source>
        <dbReference type="Proteomes" id="UP000291020"/>
    </source>
</evidence>
<reference evidence="3" key="1">
    <citation type="journal article" date="2017" name="PLoS ONE">
        <title>The Agassiz's desert tortoise genome provides a resource for the conservation of a threatened species.</title>
        <authorList>
            <person name="Tollis M."/>
            <person name="DeNardo D.F."/>
            <person name="Cornelius J.A."/>
            <person name="Dolby G.A."/>
            <person name="Edwards T."/>
            <person name="Henen B.T."/>
            <person name="Karl A.E."/>
            <person name="Murphy R.W."/>
            <person name="Kusumi K."/>
        </authorList>
    </citation>
    <scope>NUCLEOTIDE SEQUENCE [LARGE SCALE GENOMIC DNA]</scope>
</reference>
<keyword evidence="3" id="KW-1185">Reference proteome</keyword>
<organism evidence="2 3">
    <name type="scientific">Gopherus agassizii</name>
    <name type="common">Agassiz's desert tortoise</name>
    <dbReference type="NCBI Taxonomy" id="38772"/>
    <lineage>
        <taxon>Eukaryota</taxon>
        <taxon>Metazoa</taxon>
        <taxon>Chordata</taxon>
        <taxon>Craniata</taxon>
        <taxon>Vertebrata</taxon>
        <taxon>Euteleostomi</taxon>
        <taxon>Archelosauria</taxon>
        <taxon>Testudinata</taxon>
        <taxon>Testudines</taxon>
        <taxon>Cryptodira</taxon>
        <taxon>Durocryptodira</taxon>
        <taxon>Testudinoidea</taxon>
        <taxon>Testudinidae</taxon>
        <taxon>Gopherus</taxon>
    </lineage>
</organism>
<reference evidence="2" key="2">
    <citation type="submission" date="2025-08" db="UniProtKB">
        <authorList>
            <consortium name="Ensembl"/>
        </authorList>
    </citation>
    <scope>IDENTIFICATION</scope>
</reference>